<name>A0A8J3DXN9_9HYPH</name>
<evidence type="ECO:0000313" key="4">
    <source>
        <dbReference type="Proteomes" id="UP000630142"/>
    </source>
</evidence>
<dbReference type="GO" id="GO:0003824">
    <property type="term" value="F:catalytic activity"/>
    <property type="evidence" value="ECO:0007669"/>
    <property type="project" value="InterPro"/>
</dbReference>
<gene>
    <name evidence="3" type="ORF">GCM10016234_34410</name>
</gene>
<reference evidence="3" key="2">
    <citation type="submission" date="2020-09" db="EMBL/GenBank/DDBJ databases">
        <authorList>
            <person name="Sun Q."/>
            <person name="Kim S."/>
        </authorList>
    </citation>
    <scope>NUCLEOTIDE SEQUENCE</scope>
    <source>
        <strain evidence="3">KCTC 42249</strain>
    </source>
</reference>
<dbReference type="PANTHER" id="PTHR46044:SF1">
    <property type="entry name" value="CN HYDROLASE DOMAIN-CONTAINING PROTEIN"/>
    <property type="match status" value="1"/>
</dbReference>
<evidence type="ECO:0000313" key="3">
    <source>
        <dbReference type="EMBL" id="GHD21099.1"/>
    </source>
</evidence>
<dbReference type="InterPro" id="IPR003010">
    <property type="entry name" value="C-N_Hydrolase"/>
</dbReference>
<dbReference type="AlphaFoldDB" id="A0A8J3DXN9"/>
<comment type="similarity">
    <text evidence="1">Belongs to the carbon-nitrogen hydrolase superfamily. Nitrilase family.</text>
</comment>
<dbReference type="SUPFAM" id="SSF56317">
    <property type="entry name" value="Carbon-nitrogen hydrolase"/>
    <property type="match status" value="1"/>
</dbReference>
<dbReference type="Pfam" id="PF00795">
    <property type="entry name" value="CN_hydrolase"/>
    <property type="match status" value="1"/>
</dbReference>
<dbReference type="PROSITE" id="PS50263">
    <property type="entry name" value="CN_HYDROLASE"/>
    <property type="match status" value="1"/>
</dbReference>
<evidence type="ECO:0000256" key="1">
    <source>
        <dbReference type="ARBA" id="ARBA00008129"/>
    </source>
</evidence>
<dbReference type="Proteomes" id="UP000630142">
    <property type="component" value="Unassembled WGS sequence"/>
</dbReference>
<protein>
    <submittedName>
        <fullName evidence="3">Nitrilase</fullName>
    </submittedName>
</protein>
<feature type="domain" description="CN hydrolase" evidence="2">
    <location>
        <begin position="12"/>
        <end position="287"/>
    </location>
</feature>
<dbReference type="EMBL" id="BMZQ01000003">
    <property type="protein sequence ID" value="GHD21099.1"/>
    <property type="molecule type" value="Genomic_DNA"/>
</dbReference>
<dbReference type="PANTHER" id="PTHR46044">
    <property type="entry name" value="NITRILASE"/>
    <property type="match status" value="1"/>
</dbReference>
<dbReference type="InterPro" id="IPR036526">
    <property type="entry name" value="C-N_Hydrolase_sf"/>
</dbReference>
<sequence length="318" mass="34327">MTINDSAEFRRIKVAAVQAEPAFLDLEGSTRIACDLIAEAGRNGADLIAFPENFVPSYPNWYETLSEGAKARDLDRRLFLNSVVLPGEHISTIADACRQAGVNAVVGINERRARTTGTTFNTQVHITRDGVIAGKHQKYVPTTGERQIQAPGTTGHHNSFETDFGIVSGLICGENSNPLGQYAAAVHYPVVHVASWPAYFGPGVTLQHAIQTASAGLAYSLKCFVLSAVLRLSDAYIEAVAATDADREYLEVQRAAKQGAMIFSPIGERIGDGTGSDERLVYADIDLGDVIIPKMVHDTAGHYNRPELFAPLFAPREG</sequence>
<organism evidence="3 4">
    <name type="scientific">Tianweitania populi</name>
    <dbReference type="NCBI Taxonomy" id="1607949"/>
    <lineage>
        <taxon>Bacteria</taxon>
        <taxon>Pseudomonadati</taxon>
        <taxon>Pseudomonadota</taxon>
        <taxon>Alphaproteobacteria</taxon>
        <taxon>Hyphomicrobiales</taxon>
        <taxon>Phyllobacteriaceae</taxon>
        <taxon>Tianweitania</taxon>
    </lineage>
</organism>
<dbReference type="InterPro" id="IPR044149">
    <property type="entry name" value="Nitrilases_CHs"/>
</dbReference>
<reference evidence="3" key="1">
    <citation type="journal article" date="2014" name="Int. J. Syst. Evol. Microbiol.">
        <title>Complete genome sequence of Corynebacterium casei LMG S-19264T (=DSM 44701T), isolated from a smear-ripened cheese.</title>
        <authorList>
            <consortium name="US DOE Joint Genome Institute (JGI-PGF)"/>
            <person name="Walter F."/>
            <person name="Albersmeier A."/>
            <person name="Kalinowski J."/>
            <person name="Ruckert C."/>
        </authorList>
    </citation>
    <scope>NUCLEOTIDE SEQUENCE</scope>
    <source>
        <strain evidence="3">KCTC 42249</strain>
    </source>
</reference>
<proteinExistence type="inferred from homology"/>
<dbReference type="RefSeq" id="WP_189506368.1">
    <property type="nucleotide sequence ID" value="NZ_BMZQ01000003.1"/>
</dbReference>
<comment type="caution">
    <text evidence="3">The sequence shown here is derived from an EMBL/GenBank/DDBJ whole genome shotgun (WGS) entry which is preliminary data.</text>
</comment>
<dbReference type="Gene3D" id="3.60.110.10">
    <property type="entry name" value="Carbon-nitrogen hydrolase"/>
    <property type="match status" value="1"/>
</dbReference>
<accession>A0A8J3DXN9</accession>
<keyword evidence="4" id="KW-1185">Reference proteome</keyword>
<evidence type="ECO:0000259" key="2">
    <source>
        <dbReference type="PROSITE" id="PS50263"/>
    </source>
</evidence>